<evidence type="ECO:0000256" key="3">
    <source>
        <dbReference type="ARBA" id="ARBA00022801"/>
    </source>
</evidence>
<dbReference type="Pfam" id="PF07687">
    <property type="entry name" value="M20_dimer"/>
    <property type="match status" value="1"/>
</dbReference>
<dbReference type="GO" id="GO:0046872">
    <property type="term" value="F:metal ion binding"/>
    <property type="evidence" value="ECO:0007669"/>
    <property type="project" value="UniProtKB-KW"/>
</dbReference>
<dbReference type="GO" id="GO:0016787">
    <property type="term" value="F:hydrolase activity"/>
    <property type="evidence" value="ECO:0007669"/>
    <property type="project" value="UniProtKB-KW"/>
</dbReference>
<dbReference type="RefSeq" id="WP_171158182.1">
    <property type="nucleotide sequence ID" value="NZ_JABENB010000003.1"/>
</dbReference>
<dbReference type="InterPro" id="IPR050072">
    <property type="entry name" value="Peptidase_M20A"/>
</dbReference>
<dbReference type="Pfam" id="PF01546">
    <property type="entry name" value="Peptidase_M20"/>
    <property type="match status" value="1"/>
</dbReference>
<dbReference type="Proteomes" id="UP000557772">
    <property type="component" value="Unassembled WGS sequence"/>
</dbReference>
<comment type="caution">
    <text evidence="6">The sequence shown here is derived from an EMBL/GenBank/DDBJ whole genome shotgun (WGS) entry which is preliminary data.</text>
</comment>
<dbReference type="SUPFAM" id="SSF55031">
    <property type="entry name" value="Bacterial exopeptidase dimerisation domain"/>
    <property type="match status" value="1"/>
</dbReference>
<evidence type="ECO:0000313" key="7">
    <source>
        <dbReference type="Proteomes" id="UP000557772"/>
    </source>
</evidence>
<dbReference type="Gene3D" id="3.30.70.360">
    <property type="match status" value="1"/>
</dbReference>
<evidence type="ECO:0000256" key="2">
    <source>
        <dbReference type="ARBA" id="ARBA00022723"/>
    </source>
</evidence>
<dbReference type="PROSITE" id="PS00758">
    <property type="entry name" value="ARGE_DAPE_CPG2_1"/>
    <property type="match status" value="1"/>
</dbReference>
<dbReference type="CDD" id="cd08659">
    <property type="entry name" value="M20_ArgE_DapE-like"/>
    <property type="match status" value="1"/>
</dbReference>
<feature type="domain" description="Peptidase M20 dimerisation" evidence="5">
    <location>
        <begin position="195"/>
        <end position="301"/>
    </location>
</feature>
<dbReference type="PANTHER" id="PTHR43808:SF32">
    <property type="entry name" value="ARGE_DAPE-RELATED DEACYLASE"/>
    <property type="match status" value="1"/>
</dbReference>
<comment type="cofactor">
    <cofactor evidence="1">
        <name>Zn(2+)</name>
        <dbReference type="ChEBI" id="CHEBI:29105"/>
    </cofactor>
</comment>
<evidence type="ECO:0000259" key="5">
    <source>
        <dbReference type="Pfam" id="PF07687"/>
    </source>
</evidence>
<dbReference type="InterPro" id="IPR036264">
    <property type="entry name" value="Bact_exopeptidase_dim_dom"/>
</dbReference>
<dbReference type="InterPro" id="IPR002933">
    <property type="entry name" value="Peptidase_M20"/>
</dbReference>
<organism evidence="6 7">
    <name type="scientific">Flexivirga aerilata</name>
    <dbReference type="NCBI Taxonomy" id="1656889"/>
    <lineage>
        <taxon>Bacteria</taxon>
        <taxon>Bacillati</taxon>
        <taxon>Actinomycetota</taxon>
        <taxon>Actinomycetes</taxon>
        <taxon>Micrococcales</taxon>
        <taxon>Dermacoccaceae</taxon>
        <taxon>Flexivirga</taxon>
    </lineage>
</organism>
<dbReference type="SUPFAM" id="SSF53187">
    <property type="entry name" value="Zn-dependent exopeptidases"/>
    <property type="match status" value="1"/>
</dbReference>
<gene>
    <name evidence="6" type="ORF">HJ588_17920</name>
</gene>
<evidence type="ECO:0000313" key="6">
    <source>
        <dbReference type="EMBL" id="NNG41140.1"/>
    </source>
</evidence>
<reference evidence="6 7" key="1">
    <citation type="submission" date="2020-05" db="EMBL/GenBank/DDBJ databases">
        <title>Flexivirga sp. ID2601S isolated from air conditioner.</title>
        <authorList>
            <person name="Kim D.H."/>
        </authorList>
    </citation>
    <scope>NUCLEOTIDE SEQUENCE [LARGE SCALE GENOMIC DNA]</scope>
    <source>
        <strain evidence="6 7">ID2601S</strain>
    </source>
</reference>
<accession>A0A849AS85</accession>
<keyword evidence="4" id="KW-0862">Zinc</keyword>
<keyword evidence="3" id="KW-0378">Hydrolase</keyword>
<keyword evidence="2" id="KW-0479">Metal-binding</keyword>
<keyword evidence="7" id="KW-1185">Reference proteome</keyword>
<proteinExistence type="predicted"/>
<dbReference type="AlphaFoldDB" id="A0A849AS85"/>
<evidence type="ECO:0000256" key="1">
    <source>
        <dbReference type="ARBA" id="ARBA00001947"/>
    </source>
</evidence>
<dbReference type="Gene3D" id="3.40.630.10">
    <property type="entry name" value="Zn peptidases"/>
    <property type="match status" value="2"/>
</dbReference>
<dbReference type="InterPro" id="IPR001261">
    <property type="entry name" value="ArgE/DapE_CS"/>
</dbReference>
<dbReference type="InterPro" id="IPR011650">
    <property type="entry name" value="Peptidase_M20_dimer"/>
</dbReference>
<dbReference type="EMBL" id="JABENB010000003">
    <property type="protein sequence ID" value="NNG41140.1"/>
    <property type="molecule type" value="Genomic_DNA"/>
</dbReference>
<evidence type="ECO:0000256" key="4">
    <source>
        <dbReference type="ARBA" id="ARBA00022833"/>
    </source>
</evidence>
<dbReference type="PANTHER" id="PTHR43808">
    <property type="entry name" value="ACETYLORNITHINE DEACETYLASE"/>
    <property type="match status" value="1"/>
</dbReference>
<protein>
    <submittedName>
        <fullName evidence="6">M20 family metallopeptidase</fullName>
    </submittedName>
</protein>
<sequence length="420" mass="43514">MSDVAAEEVSQLTRTALSLVDEADLVALTQTLVRCRGQNPPGEEEARVAALVAACRDRGLSVRTDPAAPGRDNVLATTDGGDGARLLLLGHTDVVPVGDGWSVDPFGGDVRDGRILGRGTSDMLGGLAACVVAMDAVQRGARETGTALTGRVELAATVDEEEGGLGIRRFMAAGAHPAYLGCITAEPTDLQTIVAARGDCYLDITVHGRAAHAGRPSDGRNAIYGAARVIESLRAWNDELAATPHPLAGPATWSVGIVSGGQGTAIVPAACRVQADRRLLPGEDPQAVLAQVVARIERLGLERDDLTVQVQLPMSMPGFETSADDRFVTVVDESLARSGGPGRPPGGWTAACDGGFVSRDLGVPTVVLGPGSVNDQAHRPDESVPIGELLVAARTYVRVAIRLLGGVVGRGPAPYEPVMC</sequence>
<name>A0A849AS85_9MICO</name>